<evidence type="ECO:0000256" key="2">
    <source>
        <dbReference type="ARBA" id="ARBA00023125"/>
    </source>
</evidence>
<keyword evidence="1" id="KW-0805">Transcription regulation</keyword>
<dbReference type="PROSITE" id="PS50949">
    <property type="entry name" value="HTH_GNTR"/>
    <property type="match status" value="2"/>
</dbReference>
<comment type="caution">
    <text evidence="5">The sequence shown here is derived from an EMBL/GenBank/DDBJ whole genome shotgun (WGS) entry which is preliminary data.</text>
</comment>
<evidence type="ECO:0000256" key="3">
    <source>
        <dbReference type="ARBA" id="ARBA00023163"/>
    </source>
</evidence>
<dbReference type="SMART" id="SM00345">
    <property type="entry name" value="HTH_GNTR"/>
    <property type="match status" value="2"/>
</dbReference>
<accession>A0ABS6Z8H3</accession>
<dbReference type="InterPro" id="IPR000524">
    <property type="entry name" value="Tscrpt_reg_HTH_GntR"/>
</dbReference>
<protein>
    <submittedName>
        <fullName evidence="5">GntR family transcriptional regulator</fullName>
    </submittedName>
</protein>
<dbReference type="PANTHER" id="PTHR44846:SF1">
    <property type="entry name" value="MANNOSYL-D-GLYCERATE TRANSPORT_METABOLISM SYSTEM REPRESSOR MNGR-RELATED"/>
    <property type="match status" value="1"/>
</dbReference>
<dbReference type="InterPro" id="IPR050679">
    <property type="entry name" value="Bact_HTH_transcr_reg"/>
</dbReference>
<keyword evidence="2" id="KW-0238">DNA-binding</keyword>
<dbReference type="Proteomes" id="UP000812013">
    <property type="component" value="Unassembled WGS sequence"/>
</dbReference>
<dbReference type="InterPro" id="IPR036390">
    <property type="entry name" value="WH_DNA-bd_sf"/>
</dbReference>
<dbReference type="Pfam" id="PF00392">
    <property type="entry name" value="GntR"/>
    <property type="match status" value="2"/>
</dbReference>
<dbReference type="Gene3D" id="1.10.10.10">
    <property type="entry name" value="Winged helix-like DNA-binding domain superfamily/Winged helix DNA-binding domain"/>
    <property type="match status" value="2"/>
</dbReference>
<evidence type="ECO:0000259" key="4">
    <source>
        <dbReference type="PROSITE" id="PS50949"/>
    </source>
</evidence>
<dbReference type="PRINTS" id="PR00035">
    <property type="entry name" value="HTHGNTR"/>
</dbReference>
<proteinExistence type="predicted"/>
<name>A0ABS6Z8H3_9ACTN</name>
<organism evidence="5 6">
    <name type="scientific">Streptomyces bambusae</name>
    <dbReference type="NCBI Taxonomy" id="1550616"/>
    <lineage>
        <taxon>Bacteria</taxon>
        <taxon>Bacillati</taxon>
        <taxon>Actinomycetota</taxon>
        <taxon>Actinomycetes</taxon>
        <taxon>Kitasatosporales</taxon>
        <taxon>Streptomycetaceae</taxon>
        <taxon>Streptomyces</taxon>
    </lineage>
</organism>
<sequence length="145" mass="15483">MPQASPRGTYLLISESLRARIAEGRYADGLPSEAEIGREFGVARTTVRRALRALEESGDVATVAGVGRQVPGGAQRAPYERIMADLLKQIREGALPVGARLPSEAVMAETYGVARGTVRRAVRELETSGHVRAQHGVGRFVSSAT</sequence>
<feature type="domain" description="HTH gntR-type" evidence="4">
    <location>
        <begin position="7"/>
        <end position="73"/>
    </location>
</feature>
<dbReference type="EMBL" id="WTFF01000138">
    <property type="protein sequence ID" value="MBW5484058.1"/>
    <property type="molecule type" value="Genomic_DNA"/>
</dbReference>
<evidence type="ECO:0000313" key="6">
    <source>
        <dbReference type="Proteomes" id="UP000812013"/>
    </source>
</evidence>
<evidence type="ECO:0000313" key="5">
    <source>
        <dbReference type="EMBL" id="MBW5484058.1"/>
    </source>
</evidence>
<gene>
    <name evidence="5" type="ORF">GPJ59_19775</name>
</gene>
<dbReference type="CDD" id="cd07377">
    <property type="entry name" value="WHTH_GntR"/>
    <property type="match status" value="1"/>
</dbReference>
<keyword evidence="3" id="KW-0804">Transcription</keyword>
<dbReference type="InterPro" id="IPR036388">
    <property type="entry name" value="WH-like_DNA-bd_sf"/>
</dbReference>
<feature type="domain" description="HTH gntR-type" evidence="4">
    <location>
        <begin position="76"/>
        <end position="144"/>
    </location>
</feature>
<reference evidence="5 6" key="1">
    <citation type="submission" date="2019-12" db="EMBL/GenBank/DDBJ databases">
        <title>Genome sequence of Streptomyces bambusae.</title>
        <authorList>
            <person name="Bansal K."/>
            <person name="Choksket S."/>
            <person name="Korpole S."/>
            <person name="Patil P.B."/>
        </authorList>
    </citation>
    <scope>NUCLEOTIDE SEQUENCE [LARGE SCALE GENOMIC DNA]</scope>
    <source>
        <strain evidence="5 6">SK60</strain>
    </source>
</reference>
<evidence type="ECO:0000256" key="1">
    <source>
        <dbReference type="ARBA" id="ARBA00023015"/>
    </source>
</evidence>
<dbReference type="PANTHER" id="PTHR44846">
    <property type="entry name" value="MANNOSYL-D-GLYCERATE TRANSPORT/METABOLISM SYSTEM REPRESSOR MNGR-RELATED"/>
    <property type="match status" value="1"/>
</dbReference>
<keyword evidence="6" id="KW-1185">Reference proteome</keyword>
<dbReference type="SUPFAM" id="SSF46785">
    <property type="entry name" value="Winged helix' DNA-binding domain"/>
    <property type="match status" value="2"/>
</dbReference>